<dbReference type="PANTHER" id="PTHR32285">
    <property type="entry name" value="PROTEIN TRICHOME BIREFRINGENCE-LIKE 9-RELATED"/>
    <property type="match status" value="1"/>
</dbReference>
<dbReference type="AlphaFoldDB" id="A0AAN8Z9U0"/>
<dbReference type="InterPro" id="IPR029962">
    <property type="entry name" value="TBL"/>
</dbReference>
<dbReference type="GO" id="GO:0005794">
    <property type="term" value="C:Golgi apparatus"/>
    <property type="evidence" value="ECO:0007669"/>
    <property type="project" value="TreeGrafter"/>
</dbReference>
<evidence type="ECO:0000256" key="1">
    <source>
        <dbReference type="ARBA" id="ARBA00007727"/>
    </source>
</evidence>
<dbReference type="GO" id="GO:0016413">
    <property type="term" value="F:O-acetyltransferase activity"/>
    <property type="evidence" value="ECO:0007669"/>
    <property type="project" value="InterPro"/>
</dbReference>
<keyword evidence="4" id="KW-1185">Reference proteome</keyword>
<evidence type="ECO:0000259" key="2">
    <source>
        <dbReference type="Pfam" id="PF13839"/>
    </source>
</evidence>
<feature type="domain" description="Trichome birefringence-like C-terminal" evidence="2">
    <location>
        <begin position="3"/>
        <end position="92"/>
    </location>
</feature>
<gene>
    <name evidence="3" type="ORF">RJ641_006176</name>
</gene>
<comment type="caution">
    <text evidence="3">The sequence shown here is derived from an EMBL/GenBank/DDBJ whole genome shotgun (WGS) entry which is preliminary data.</text>
</comment>
<organism evidence="3 4">
    <name type="scientific">Dillenia turbinata</name>
    <dbReference type="NCBI Taxonomy" id="194707"/>
    <lineage>
        <taxon>Eukaryota</taxon>
        <taxon>Viridiplantae</taxon>
        <taxon>Streptophyta</taxon>
        <taxon>Embryophyta</taxon>
        <taxon>Tracheophyta</taxon>
        <taxon>Spermatophyta</taxon>
        <taxon>Magnoliopsida</taxon>
        <taxon>eudicotyledons</taxon>
        <taxon>Gunneridae</taxon>
        <taxon>Pentapetalae</taxon>
        <taxon>Dilleniales</taxon>
        <taxon>Dilleniaceae</taxon>
        <taxon>Dillenia</taxon>
    </lineage>
</organism>
<name>A0AAN8Z9U0_9MAGN</name>
<evidence type="ECO:0000313" key="3">
    <source>
        <dbReference type="EMBL" id="KAK6927585.1"/>
    </source>
</evidence>
<reference evidence="3 4" key="1">
    <citation type="submission" date="2023-12" db="EMBL/GenBank/DDBJ databases">
        <title>A high-quality genome assembly for Dillenia turbinata (Dilleniales).</title>
        <authorList>
            <person name="Chanderbali A."/>
        </authorList>
    </citation>
    <scope>NUCLEOTIDE SEQUENCE [LARGE SCALE GENOMIC DNA]</scope>
    <source>
        <strain evidence="3">LSX21</strain>
        <tissue evidence="3">Leaf</tissue>
    </source>
</reference>
<dbReference type="EMBL" id="JBAMMX010000014">
    <property type="protein sequence ID" value="KAK6927585.1"/>
    <property type="molecule type" value="Genomic_DNA"/>
</dbReference>
<proteinExistence type="inferred from homology"/>
<sequence>MTGVEDKRSVYEINGNKITTQIRFLGIRFDSYNLRIDFYRSVFLVLPSGVPKRSPRTVKWTLGLDRLDNVAKEWIDSDVLIFNTGQWWMPGKLHAM</sequence>
<dbReference type="Proteomes" id="UP001370490">
    <property type="component" value="Unassembled WGS sequence"/>
</dbReference>
<dbReference type="Pfam" id="PF13839">
    <property type="entry name" value="PC-Esterase"/>
    <property type="match status" value="1"/>
</dbReference>
<comment type="similarity">
    <text evidence="1">Belongs to the PC-esterase family. TBL subfamily.</text>
</comment>
<dbReference type="InterPro" id="IPR026057">
    <property type="entry name" value="TBL_C"/>
</dbReference>
<protein>
    <submittedName>
        <fullName evidence="3">PC-Esterase</fullName>
    </submittedName>
</protein>
<evidence type="ECO:0000313" key="4">
    <source>
        <dbReference type="Proteomes" id="UP001370490"/>
    </source>
</evidence>
<accession>A0AAN8Z9U0</accession>
<dbReference type="PANTHER" id="PTHR32285:SF63">
    <property type="entry name" value="OS01G0880400 PROTEIN"/>
    <property type="match status" value="1"/>
</dbReference>